<keyword evidence="1" id="KW-0175">Coiled coil</keyword>
<dbReference type="STRING" id="1191523.MROS_2731"/>
<dbReference type="EMBL" id="CP003557">
    <property type="protein sequence ID" value="AFN75961.1"/>
    <property type="molecule type" value="Genomic_DNA"/>
</dbReference>
<dbReference type="AlphaFoldDB" id="I7A7X0"/>
<gene>
    <name evidence="2" type="ordered locus">MROS_2731</name>
</gene>
<organism evidence="2 3">
    <name type="scientific">Melioribacter roseus (strain DSM 23840 / JCM 17771 / VKM B-2668 / P3M-2)</name>
    <dbReference type="NCBI Taxonomy" id="1191523"/>
    <lineage>
        <taxon>Bacteria</taxon>
        <taxon>Pseudomonadati</taxon>
        <taxon>Ignavibacteriota</taxon>
        <taxon>Ignavibacteria</taxon>
        <taxon>Ignavibacteriales</taxon>
        <taxon>Melioribacteraceae</taxon>
        <taxon>Melioribacter</taxon>
    </lineage>
</organism>
<name>I7A7X0_MELRP</name>
<accession>I7A7X0</accession>
<dbReference type="KEGG" id="mro:MROS_2731"/>
<feature type="coiled-coil region" evidence="1">
    <location>
        <begin position="9"/>
        <end position="54"/>
    </location>
</feature>
<sequence length="108" mass="12514">MCVFLIVYLKKITDDIQALRKDIDMLIDKTIPAVDNLNETVEKAKRIVSDIEDYWAEIDSSIKRFKEKVNSFKTGNLLKEEEKAANFVSNLRAVIKGFRAFWSTLARK</sequence>
<evidence type="ECO:0000256" key="1">
    <source>
        <dbReference type="SAM" id="Coils"/>
    </source>
</evidence>
<evidence type="ECO:0000313" key="2">
    <source>
        <dbReference type="EMBL" id="AFN75961.1"/>
    </source>
</evidence>
<dbReference type="Proteomes" id="UP000009011">
    <property type="component" value="Chromosome"/>
</dbReference>
<protein>
    <submittedName>
        <fullName evidence="2">Uncharacterized protein</fullName>
    </submittedName>
</protein>
<proteinExistence type="predicted"/>
<dbReference type="RefSeq" id="WP_014857391.1">
    <property type="nucleotide sequence ID" value="NC_018178.1"/>
</dbReference>
<keyword evidence="3" id="KW-1185">Reference proteome</keyword>
<evidence type="ECO:0000313" key="3">
    <source>
        <dbReference type="Proteomes" id="UP000009011"/>
    </source>
</evidence>
<dbReference type="HOGENOM" id="CLU_2193808_0_0_10"/>
<reference evidence="2 3" key="1">
    <citation type="journal article" date="2013" name="PLoS ONE">
        <title>Genomic analysis of Melioribacter roseus, facultatively anaerobic organotrophic bacterium representing a novel deep lineage within Bacteriodetes/Chlorobi group.</title>
        <authorList>
            <person name="Kadnikov V.V."/>
            <person name="Mardanov A.V."/>
            <person name="Podosokorskaya O.A."/>
            <person name="Gavrilov S.N."/>
            <person name="Kublanov I.V."/>
            <person name="Beletsky A.V."/>
            <person name="Bonch-Osmolovskaya E.A."/>
            <person name="Ravin N.V."/>
        </authorList>
    </citation>
    <scope>NUCLEOTIDE SEQUENCE [LARGE SCALE GENOMIC DNA]</scope>
    <source>
        <strain evidence="3">JCM 17771 / P3M-2</strain>
    </source>
</reference>